<evidence type="ECO:0000259" key="1">
    <source>
        <dbReference type="Pfam" id="PF10593"/>
    </source>
</evidence>
<gene>
    <name evidence="2" type="ORF">BLJG463_01497</name>
</gene>
<dbReference type="SUPFAM" id="SSF52540">
    <property type="entry name" value="P-loop containing nucleoside triphosphate hydrolases"/>
    <property type="match status" value="1"/>
</dbReference>
<dbReference type="Pfam" id="PF10593">
    <property type="entry name" value="Z1"/>
    <property type="match status" value="1"/>
</dbReference>
<dbReference type="Proteomes" id="UP000345266">
    <property type="component" value="Unassembled WGS sequence"/>
</dbReference>
<dbReference type="EMBL" id="CABHNT010000033">
    <property type="protein sequence ID" value="VUX34339.1"/>
    <property type="molecule type" value="Genomic_DNA"/>
</dbReference>
<proteinExistence type="predicted"/>
<dbReference type="AlphaFoldDB" id="A0A564VPD0"/>
<feature type="domain" description="Putative endonuclease Z1" evidence="1">
    <location>
        <begin position="403"/>
        <end position="630"/>
    </location>
</feature>
<dbReference type="InterPro" id="IPR027417">
    <property type="entry name" value="P-loop_NTPase"/>
</dbReference>
<dbReference type="RefSeq" id="WP_144099203.1">
    <property type="nucleotide sequence ID" value="NZ_CABHND010000023.1"/>
</dbReference>
<accession>A0A564VPD0</accession>
<dbReference type="InterPro" id="IPR018310">
    <property type="entry name" value="Put_endonuclease_Z1-dom"/>
</dbReference>
<reference evidence="2 3" key="1">
    <citation type="submission" date="2019-07" db="EMBL/GenBank/DDBJ databases">
        <authorList>
            <person name="Hibberd C M."/>
            <person name="Gehrig L. J."/>
            <person name="Chang H.-W."/>
            <person name="Venkatesh S."/>
        </authorList>
    </citation>
    <scope>NUCLEOTIDE SEQUENCE [LARGE SCALE GENOMIC DNA]</scope>
    <source>
        <strain evidence="2">Bifidobacterium_longum_subsp_infantis_JG_Bg463</strain>
    </source>
</reference>
<organism evidence="2 3">
    <name type="scientific">Bifidobacterium longum subsp. infantis</name>
    <dbReference type="NCBI Taxonomy" id="1682"/>
    <lineage>
        <taxon>Bacteria</taxon>
        <taxon>Bacillati</taxon>
        <taxon>Actinomycetota</taxon>
        <taxon>Actinomycetes</taxon>
        <taxon>Bifidobacteriales</taxon>
        <taxon>Bifidobacteriaceae</taxon>
        <taxon>Bifidobacterium</taxon>
    </lineage>
</organism>
<evidence type="ECO:0000313" key="3">
    <source>
        <dbReference type="Proteomes" id="UP000345266"/>
    </source>
</evidence>
<evidence type="ECO:0000313" key="2">
    <source>
        <dbReference type="EMBL" id="VUX34339.1"/>
    </source>
</evidence>
<sequence>MPGSWSSAKQMVTIFYASVEKTPDEGDIVQMLKQAAKMQRLSSNGKEFEQAFRELRSQLLDKVPEGTTLTDNEKTVWEEWLPEMKASELSFPRWLAYYQYLQKKQGADYIQLQTLGRSTERILGLLADPRRDHPPVQRKGLVLGDVQSGKTRTYMALMNKAVDCGYKLIVVLTSSDESLRGQTQKRINSDFIGFDFARKVTGIGEYLGKEAVTVTPLTNDDDFIKAQSSAFKTHPRPTWDRAPLVAVMKKNGQVLDKFNKWLDNPEFPKDLPVLVIDDESDYASVNSAKAEDSPTRINSLICKLCRISKRTSYVAVTATPFANVFIDDELEDDLFPKDFIHILPTPAAYIGAKKLFGDLDTPATDSSCIHELEWGRKRDLDKWLPLTHKKEYKFTTNKLDPQIEYAVDCFLIACALRANSERKRQSMLLHLSRFTAVQQQIADMVNDYLDNMTNVLQYHLQNEADERIIALRRAYKSEYAGYASTHGITWNILCRRMQSLAGSGRLLVRLVNSDAKDWNLARSVPSKLTPNECTIYVGGNQISRGMTLDGLVCSVFYRNVTSADTLLQMGRWFGYRPGYDALQRIWLLRRSIDDFRYACSIVEDIKDTANKMSEYGMTPQQLGISIQGNPSRGVRITSANKMRNATKTNGPLETFDLANQIIESVRLDVDPERNETNNKALDILITDCISNEHITASRPEQGTTKIFQNVPSKTIIDFLSAYRAGYNDTYFGPTLMRYKNREPLESNTTMMAQFARTRQSNIPGTTWTIAFINGEGAIVSGNVPFTWKEVVRTSDFYDDDHMYWKISGDKLRLAGSTDYRKVADILHPKNVYPGNKSEREYYLTKYFGDDPVLMLYRVHVKTRHPDSQAEKYIPSEGHGLLGAKIIIPTVDYIDRGKRRTSVTYYSNTVATRLTYESLERQEEENDEQ</sequence>
<name>A0A564VPD0_BIFLI</name>
<protein>
    <submittedName>
        <fullName evidence="2">Z1 domain protein</fullName>
    </submittedName>
</protein>